<gene>
    <name evidence="5" type="ORF">HYH02_001672</name>
</gene>
<organism evidence="5 6">
    <name type="scientific">Chlamydomonas schloesseri</name>
    <dbReference type="NCBI Taxonomy" id="2026947"/>
    <lineage>
        <taxon>Eukaryota</taxon>
        <taxon>Viridiplantae</taxon>
        <taxon>Chlorophyta</taxon>
        <taxon>core chlorophytes</taxon>
        <taxon>Chlorophyceae</taxon>
        <taxon>CS clade</taxon>
        <taxon>Chlamydomonadales</taxon>
        <taxon>Chlamydomonadaceae</taxon>
        <taxon>Chlamydomonas</taxon>
    </lineage>
</organism>
<dbReference type="InterPro" id="IPR001313">
    <property type="entry name" value="Pumilio_RNA-bd_rpt"/>
</dbReference>
<feature type="region of interest" description="Disordered" evidence="3">
    <location>
        <begin position="411"/>
        <end position="543"/>
    </location>
</feature>
<feature type="compositionally biased region" description="Acidic residues" evidence="3">
    <location>
        <begin position="434"/>
        <end position="459"/>
    </location>
</feature>
<evidence type="ECO:0000256" key="1">
    <source>
        <dbReference type="ARBA" id="ARBA00022737"/>
    </source>
</evidence>
<evidence type="ECO:0000259" key="4">
    <source>
        <dbReference type="PROSITE" id="PS50303"/>
    </source>
</evidence>
<keyword evidence="1" id="KW-0677">Repeat</keyword>
<dbReference type="OrthoDB" id="497380at2759"/>
<evidence type="ECO:0000313" key="6">
    <source>
        <dbReference type="Proteomes" id="UP000613740"/>
    </source>
</evidence>
<dbReference type="GO" id="GO:0003729">
    <property type="term" value="F:mRNA binding"/>
    <property type="evidence" value="ECO:0007669"/>
    <property type="project" value="TreeGrafter"/>
</dbReference>
<dbReference type="PROSITE" id="PS50303">
    <property type="entry name" value="PUM_HD"/>
    <property type="match status" value="1"/>
</dbReference>
<dbReference type="InterPro" id="IPR016024">
    <property type="entry name" value="ARM-type_fold"/>
</dbReference>
<dbReference type="InterPro" id="IPR033133">
    <property type="entry name" value="PUM-HD"/>
</dbReference>
<reference evidence="5" key="1">
    <citation type="journal article" date="2020" name="bioRxiv">
        <title>Comparative genomics of Chlamydomonas.</title>
        <authorList>
            <person name="Craig R.J."/>
            <person name="Hasan A.R."/>
            <person name="Ness R.W."/>
            <person name="Keightley P.D."/>
        </authorList>
    </citation>
    <scope>NUCLEOTIDE SEQUENCE</scope>
    <source>
        <strain evidence="5">CCAP 11/173</strain>
    </source>
</reference>
<dbReference type="GO" id="GO:0005730">
    <property type="term" value="C:nucleolus"/>
    <property type="evidence" value="ECO:0007669"/>
    <property type="project" value="TreeGrafter"/>
</dbReference>
<proteinExistence type="predicted"/>
<dbReference type="SMART" id="SM00025">
    <property type="entry name" value="Pumilio"/>
    <property type="match status" value="4"/>
</dbReference>
<dbReference type="Gene3D" id="1.25.10.10">
    <property type="entry name" value="Leucine-rich Repeat Variant"/>
    <property type="match status" value="1"/>
</dbReference>
<dbReference type="EMBL" id="JAEHOD010000003">
    <property type="protein sequence ID" value="KAG2453451.1"/>
    <property type="molecule type" value="Genomic_DNA"/>
</dbReference>
<dbReference type="InterPro" id="IPR011989">
    <property type="entry name" value="ARM-like"/>
</dbReference>
<comment type="caution">
    <text evidence="5">The sequence shown here is derived from an EMBL/GenBank/DDBJ whole genome shotgun (WGS) entry which is preliminary data.</text>
</comment>
<feature type="compositionally biased region" description="Basic and acidic residues" evidence="3">
    <location>
        <begin position="477"/>
        <end position="493"/>
    </location>
</feature>
<feature type="compositionally biased region" description="Basic and acidic residues" evidence="3">
    <location>
        <begin position="43"/>
        <end position="63"/>
    </location>
</feature>
<feature type="compositionally biased region" description="Acidic residues" evidence="3">
    <location>
        <begin position="504"/>
        <end position="513"/>
    </location>
</feature>
<dbReference type="InterPro" id="IPR040059">
    <property type="entry name" value="PUM3"/>
</dbReference>
<feature type="region of interest" description="Disordered" evidence="3">
    <location>
        <begin position="616"/>
        <end position="643"/>
    </location>
</feature>
<dbReference type="PROSITE" id="PS50302">
    <property type="entry name" value="PUM"/>
    <property type="match status" value="2"/>
</dbReference>
<name>A0A835WVH5_9CHLO</name>
<evidence type="ECO:0000313" key="5">
    <source>
        <dbReference type="EMBL" id="KAG2453451.1"/>
    </source>
</evidence>
<accession>A0A835WVH5</accession>
<dbReference type="SUPFAM" id="SSF48371">
    <property type="entry name" value="ARM repeat"/>
    <property type="match status" value="1"/>
</dbReference>
<dbReference type="PANTHER" id="PTHR13389:SF0">
    <property type="entry name" value="PUMILIO HOMOLOG 3"/>
    <property type="match status" value="1"/>
</dbReference>
<dbReference type="PANTHER" id="PTHR13389">
    <property type="entry name" value="PUMILIO HOMOLOG 3"/>
    <property type="match status" value="1"/>
</dbReference>
<feature type="domain" description="PUM-HD" evidence="4">
    <location>
        <begin position="84"/>
        <end position="439"/>
    </location>
</feature>
<feature type="repeat" description="Pumilio" evidence="2">
    <location>
        <begin position="148"/>
        <end position="183"/>
    </location>
</feature>
<evidence type="ECO:0000256" key="2">
    <source>
        <dbReference type="PROSITE-ProRule" id="PRU00317"/>
    </source>
</evidence>
<sequence length="831" mass="87858">MVKPLKAAQPAKGGKTAVKQSSGNKRKGEAAPAGGAARPAKKFRAENGKPKAAEPLKKLSSKEKRATIREKKLALKKNWEVIHDATLLWERLRPKETPDAERRQLVNDILKKVKGKLLELVNHHTASRVIQFCIKHGGEAERKAVMEEVRANIVELSKSKYGHFLVRKLVNTAKKDEVPGIVRLFRGHVAQLLRQPYGADVITDLYDVASTADRNAMCSEFYGKEFVLFDGLTGEAGRLHSLQQLMAGAPAAKKRAILQHFAKSLIPIMEKALVHPPITHRLVKDYLECSTGMTVEEAVETLSATGEALLRMVHTHEGAAAACMVLAYGTPKDRKKVVRAMKGHVAKMAADEWGHVVLCMALGCVDDTALTGKIIVPEIKDLLSEGVHEATAVRVLLQLLAPDSRRHFPPAIYDMLHPPQRTVKGSTGKAVTDLEGEEDEVLDFDVGGDGEEGDDDGDDLFTAKKDKKKNKASAGKKGGDADGGDKAAADKAKPKAKGRGKQAEDEDADEDGGDGGAKRGGEEGEDDAEVGPGGERVLGASKKDPLVRRRELLGGGPKSLSAALTAVVAGAAAALMRSPHSCELVVEVARGGEGGLLAELDEAGVGAVQEALVEDAARSPEEVKEAAGARIGDDDEDGDAAAAGPSSAAAEHVFLNFFSSRALRRLLLAAAEEIDGAGGAAAGFAKQLWERAVKGRCKQWVGTHAEKVLAALVHCGVPEVQAAAAKELKPLVKGPVEEWASKFVSHKDKPHHGPGAAHAKEQHQPQQQPAAVSATPAGATPAAAKGKQGAQTPATAKGKQQPQTPATAGGKRAAQGQDSGLKGKAKQAKRK</sequence>
<dbReference type="AlphaFoldDB" id="A0A835WVH5"/>
<dbReference type="GO" id="GO:0006417">
    <property type="term" value="P:regulation of translation"/>
    <property type="evidence" value="ECO:0007669"/>
    <property type="project" value="TreeGrafter"/>
</dbReference>
<feature type="repeat" description="Pumilio" evidence="2">
    <location>
        <begin position="112"/>
        <end position="147"/>
    </location>
</feature>
<dbReference type="Proteomes" id="UP000613740">
    <property type="component" value="Unassembled WGS sequence"/>
</dbReference>
<protein>
    <recommendedName>
        <fullName evidence="4">PUM-HD domain-containing protein</fullName>
    </recommendedName>
</protein>
<feature type="region of interest" description="Disordered" evidence="3">
    <location>
        <begin position="746"/>
        <end position="831"/>
    </location>
</feature>
<keyword evidence="6" id="KW-1185">Reference proteome</keyword>
<feature type="region of interest" description="Disordered" evidence="3">
    <location>
        <begin position="1"/>
        <end position="63"/>
    </location>
</feature>
<evidence type="ECO:0000256" key="3">
    <source>
        <dbReference type="SAM" id="MobiDB-lite"/>
    </source>
</evidence>
<dbReference type="Pfam" id="PF00806">
    <property type="entry name" value="PUF"/>
    <property type="match status" value="2"/>
</dbReference>
<feature type="compositionally biased region" description="Low complexity" evidence="3">
    <location>
        <begin position="768"/>
        <end position="794"/>
    </location>
</feature>
<feature type="compositionally biased region" description="Basic and acidic residues" evidence="3">
    <location>
        <begin position="616"/>
        <end position="627"/>
    </location>
</feature>